<evidence type="ECO:0000313" key="3">
    <source>
        <dbReference type="EMBL" id="MVN33995.1"/>
    </source>
</evidence>
<keyword evidence="2 3" id="KW-0808">Transferase</keyword>
<dbReference type="Proteomes" id="UP000436429">
    <property type="component" value="Unassembled WGS sequence"/>
</dbReference>
<dbReference type="PANTHER" id="PTHR34136:SF1">
    <property type="entry name" value="UDP-N-ACETYL-D-MANNOSAMINURONIC ACID TRANSFERASE"/>
    <property type="match status" value="1"/>
</dbReference>
<dbReference type="PANTHER" id="PTHR34136">
    <property type="match status" value="1"/>
</dbReference>
<dbReference type="OMA" id="NAHAMNL"/>
<name>A0A369N1V9_EGGLN</name>
<evidence type="ECO:0000256" key="2">
    <source>
        <dbReference type="ARBA" id="ARBA00022679"/>
    </source>
</evidence>
<protein>
    <submittedName>
        <fullName evidence="3">WecB/TagA/CpsF family glycosyltransferase</fullName>
    </submittedName>
</protein>
<dbReference type="Pfam" id="PF03808">
    <property type="entry name" value="Glyco_tran_WecG"/>
    <property type="match status" value="1"/>
</dbReference>
<proteinExistence type="predicted"/>
<evidence type="ECO:0000256" key="1">
    <source>
        <dbReference type="ARBA" id="ARBA00022676"/>
    </source>
</evidence>
<evidence type="ECO:0000313" key="4">
    <source>
        <dbReference type="Proteomes" id="UP000436429"/>
    </source>
</evidence>
<dbReference type="CDD" id="cd06533">
    <property type="entry name" value="Glyco_transf_WecG_TagA"/>
    <property type="match status" value="1"/>
</dbReference>
<sequence>MGYPARIEIMGAPIDPYTMEQTVSRTKDFVETGVFAHLAGVNADKLLQMRSDQTMDRMIRQCEIVNADGASMVMAARRLGIDIPERVAGIDLMHELCRLSQSEGYRIFLLGATRDTVETARRKLEESYPGLDICGIMDGYFDDEDFSAVGEEVASSRPNIVFVGITSPKKEHVIEHFRLMGLKGVYVGVGGSFDVISGSIPRAPLWMQRMGLEWLFRMMKEPKRLMRRYVMGNARFMRLVSREIRSKERSGK</sequence>
<accession>A0A369N1V9</accession>
<dbReference type="InterPro" id="IPR004629">
    <property type="entry name" value="WecG_TagA_CpsF"/>
</dbReference>
<dbReference type="EMBL" id="WPOM01000032">
    <property type="protein sequence ID" value="MVN33995.1"/>
    <property type="molecule type" value="Genomic_DNA"/>
</dbReference>
<comment type="caution">
    <text evidence="3">The sequence shown here is derived from an EMBL/GenBank/DDBJ whole genome shotgun (WGS) entry which is preliminary data.</text>
</comment>
<dbReference type="GO" id="GO:0016758">
    <property type="term" value="F:hexosyltransferase activity"/>
    <property type="evidence" value="ECO:0007669"/>
    <property type="project" value="TreeGrafter"/>
</dbReference>
<reference evidence="3 4" key="1">
    <citation type="submission" date="2019-11" db="EMBL/GenBank/DDBJ databases">
        <title>Whole genome shotgun sequencing (WGS) data from Adlercreutzia equolifaciens ResAG-91, Eggerthella lenta MRI-F36, MRI-F37, MRI-F40, ResAG-49, ResAG-88, ResAG-121, ResAG-145, and Gordonibacter sp. ResAG-5, ResAG-26, ResAG-43, ResAG-50, ResAG-59.</title>
        <authorList>
            <person name="Stoll D.A."/>
            <person name="Danylec N."/>
            <person name="Franz C.M.A.P."/>
            <person name="Huch M."/>
        </authorList>
    </citation>
    <scope>NUCLEOTIDE SEQUENCE [LARGE SCALE GENOMIC DNA]</scope>
    <source>
        <strain evidence="3 4">ResAG-88</strain>
    </source>
</reference>
<keyword evidence="1" id="KW-0328">Glycosyltransferase</keyword>
<dbReference type="AlphaFoldDB" id="A0A369N1V9"/>
<organism evidence="3 4">
    <name type="scientific">Eggerthella lenta</name>
    <name type="common">Eubacterium lentum</name>
    <dbReference type="NCBI Taxonomy" id="84112"/>
    <lineage>
        <taxon>Bacteria</taxon>
        <taxon>Bacillati</taxon>
        <taxon>Actinomycetota</taxon>
        <taxon>Coriobacteriia</taxon>
        <taxon>Eggerthellales</taxon>
        <taxon>Eggerthellaceae</taxon>
        <taxon>Eggerthella</taxon>
    </lineage>
</organism>
<gene>
    <name evidence="3" type="ORF">GO726_12600</name>
</gene>
<dbReference type="NCBIfam" id="TIGR00696">
    <property type="entry name" value="wecG_tagA_cpsF"/>
    <property type="match status" value="1"/>
</dbReference>
<dbReference type="RefSeq" id="WP_015761184.1">
    <property type="nucleotide sequence ID" value="NZ_AP025575.1"/>
</dbReference>